<feature type="transmembrane region" description="Helical" evidence="9">
    <location>
        <begin position="264"/>
        <end position="285"/>
    </location>
</feature>
<dbReference type="InterPro" id="IPR018456">
    <property type="entry name" value="PTR2_symporter_CS"/>
</dbReference>
<dbReference type="PROSITE" id="PS50850">
    <property type="entry name" value="MFS"/>
    <property type="match status" value="1"/>
</dbReference>
<dbReference type="InterPro" id="IPR005279">
    <property type="entry name" value="Dipep/tripep_permease"/>
</dbReference>
<evidence type="ECO:0000256" key="7">
    <source>
        <dbReference type="ARBA" id="ARBA00023136"/>
    </source>
</evidence>
<evidence type="ECO:0000313" key="11">
    <source>
        <dbReference type="EMBL" id="SBV91986.1"/>
    </source>
</evidence>
<evidence type="ECO:0000256" key="3">
    <source>
        <dbReference type="ARBA" id="ARBA00022475"/>
    </source>
</evidence>
<keyword evidence="7 9" id="KW-0472">Membrane</keyword>
<feature type="transmembrane region" description="Helical" evidence="9">
    <location>
        <begin position="178"/>
        <end position="201"/>
    </location>
</feature>
<feature type="transmembrane region" description="Helical" evidence="9">
    <location>
        <begin position="107"/>
        <end position="124"/>
    </location>
</feature>
<evidence type="ECO:0000256" key="6">
    <source>
        <dbReference type="ARBA" id="ARBA00022989"/>
    </source>
</evidence>
<keyword evidence="5" id="KW-0571">Peptide transport</keyword>
<dbReference type="GO" id="GO:0006857">
    <property type="term" value="P:oligopeptide transport"/>
    <property type="evidence" value="ECO:0007669"/>
    <property type="project" value="InterPro"/>
</dbReference>
<feature type="transmembrane region" description="Helical" evidence="9">
    <location>
        <begin position="320"/>
        <end position="337"/>
    </location>
</feature>
<dbReference type="PANTHER" id="PTHR23517:SF15">
    <property type="entry name" value="PROTON-DEPENDENT OLIGOPEPTIDE FAMILY TRANSPORT PROTEIN"/>
    <property type="match status" value="1"/>
</dbReference>
<feature type="transmembrane region" description="Helical" evidence="9">
    <location>
        <begin position="49"/>
        <end position="68"/>
    </location>
</feature>
<comment type="similarity">
    <text evidence="8">Belongs to the major facilitator superfamily. Proton-dependent oligopeptide transporter (POT/PTR) (TC 2.A.17) family.</text>
</comment>
<feature type="transmembrane region" description="Helical" evidence="9">
    <location>
        <begin position="447"/>
        <end position="467"/>
    </location>
</feature>
<proteinExistence type="inferred from homology"/>
<feature type="transmembrane region" description="Helical" evidence="9">
    <location>
        <begin position="408"/>
        <end position="427"/>
    </location>
</feature>
<dbReference type="InterPro" id="IPR000109">
    <property type="entry name" value="POT_fam"/>
</dbReference>
<dbReference type="PANTHER" id="PTHR23517">
    <property type="entry name" value="RESISTANCE PROTEIN MDTM, PUTATIVE-RELATED-RELATED"/>
    <property type="match status" value="1"/>
</dbReference>
<evidence type="ECO:0000256" key="8">
    <source>
        <dbReference type="RuleBase" id="RU003755"/>
    </source>
</evidence>
<evidence type="ECO:0000256" key="2">
    <source>
        <dbReference type="ARBA" id="ARBA00022448"/>
    </source>
</evidence>
<protein>
    <recommendedName>
        <fullName evidence="10">Major facilitator superfamily (MFS) profile domain-containing protein</fullName>
    </recommendedName>
</protein>
<dbReference type="GO" id="GO:0005886">
    <property type="term" value="C:plasma membrane"/>
    <property type="evidence" value="ECO:0007669"/>
    <property type="project" value="UniProtKB-SubCell"/>
</dbReference>
<feature type="transmembrane region" description="Helical" evidence="9">
    <location>
        <begin position="488"/>
        <end position="508"/>
    </location>
</feature>
<feature type="transmembrane region" description="Helical" evidence="9">
    <location>
        <begin position="130"/>
        <end position="151"/>
    </location>
</feature>
<dbReference type="Gene3D" id="1.20.1250.20">
    <property type="entry name" value="MFS general substrate transporter like domains"/>
    <property type="match status" value="2"/>
</dbReference>
<keyword evidence="3" id="KW-1003">Cell membrane</keyword>
<evidence type="ECO:0000256" key="9">
    <source>
        <dbReference type="SAM" id="Phobius"/>
    </source>
</evidence>
<gene>
    <name evidence="11" type="ORF">KL86DYS2_10281</name>
</gene>
<keyword evidence="5" id="KW-0653">Protein transport</keyword>
<reference evidence="11" key="1">
    <citation type="submission" date="2016-04" db="EMBL/GenBank/DDBJ databases">
        <authorList>
            <person name="Evans L.H."/>
            <person name="Alamgir A."/>
            <person name="Owens N."/>
            <person name="Weber N.D."/>
            <person name="Virtaneva K."/>
            <person name="Barbian K."/>
            <person name="Babar A."/>
            <person name="Rosenke K."/>
        </authorList>
    </citation>
    <scope>NUCLEOTIDE SEQUENCE</scope>
    <source>
        <strain evidence="11">86-2</strain>
    </source>
</reference>
<comment type="subcellular location">
    <subcellularLocation>
        <location evidence="1">Cell membrane</location>
        <topology evidence="1">Multi-pass membrane protein</topology>
    </subcellularLocation>
    <subcellularLocation>
        <location evidence="8">Membrane</location>
        <topology evidence="8">Multi-pass membrane protein</topology>
    </subcellularLocation>
</comment>
<evidence type="ECO:0000259" key="10">
    <source>
        <dbReference type="PROSITE" id="PS50850"/>
    </source>
</evidence>
<organism evidence="11">
    <name type="scientific">uncultured Dysgonomonas sp</name>
    <dbReference type="NCBI Taxonomy" id="206096"/>
    <lineage>
        <taxon>Bacteria</taxon>
        <taxon>Pseudomonadati</taxon>
        <taxon>Bacteroidota</taxon>
        <taxon>Bacteroidia</taxon>
        <taxon>Bacteroidales</taxon>
        <taxon>Dysgonomonadaceae</taxon>
        <taxon>Dysgonomonas</taxon>
        <taxon>environmental samples</taxon>
    </lineage>
</organism>
<feature type="transmembrane region" description="Helical" evidence="9">
    <location>
        <begin position="376"/>
        <end position="396"/>
    </location>
</feature>
<keyword evidence="2 8" id="KW-0813">Transport</keyword>
<dbReference type="GO" id="GO:1904680">
    <property type="term" value="F:peptide transmembrane transporter activity"/>
    <property type="evidence" value="ECO:0007669"/>
    <property type="project" value="InterPro"/>
</dbReference>
<evidence type="ECO:0000256" key="1">
    <source>
        <dbReference type="ARBA" id="ARBA00004651"/>
    </source>
</evidence>
<dbReference type="EMBL" id="FLUL01000001">
    <property type="protein sequence ID" value="SBV91986.1"/>
    <property type="molecule type" value="Genomic_DNA"/>
</dbReference>
<sequence length="543" mass="59942">MFGYICTALSLVHSKSKKYNNINLKYDRMFKNHPKGLIAASLSNMGERFGFYIMMAILTLFLMSKFGLDKTHAGIIYSVFYFCIYAFALIGGLIADKTKKYKSTIQVGIVLMAIGYMIIAIPTPTPVSSFWPFIILTCFGLFVIAFGNGLFKGNLQALVGQMYDNPQYGKMRDSGFSLFYMFINVGAIFAPLIAVGIRNWWLKINGFSYNSDLPALCHQHLEGSLSGEAATRLGTLAPQVSLNGAPTDLTTFANEYLNVFNTGFHYAFGIAIVAMLISFTIYSINKKRFPDPALKVKAASTSADAPVEKEMDSNEVKQRLYALFAVFAVVIFFWFSFHQNGLTLTYFANDYTDLSKMNLNLFGLVTLEGAELFQSFNPLFVVFLTPVVLAIFGWLRARGKEPSAPKKIAIGMGIAALAYVVMTIGSLDLPANSVVKAMGGLADSGRVTPFLLIGTYLILTIAELFISPLGISFVSKVAPPQYQGIMQGCWLGATALGNQLLFIGAILYENIPIWATWVVFVAACSISMFTMLFILKWLERITK</sequence>
<evidence type="ECO:0000256" key="4">
    <source>
        <dbReference type="ARBA" id="ARBA00022692"/>
    </source>
</evidence>
<accession>A0A212IXQ4</accession>
<keyword evidence="4 8" id="KW-0812">Transmembrane</keyword>
<feature type="domain" description="Major facilitator superfamily (MFS) profile" evidence="10">
    <location>
        <begin position="1"/>
        <end position="286"/>
    </location>
</feature>
<name>A0A212IXQ4_9BACT</name>
<dbReference type="InterPro" id="IPR050171">
    <property type="entry name" value="MFS_Transporters"/>
</dbReference>
<evidence type="ECO:0000256" key="5">
    <source>
        <dbReference type="ARBA" id="ARBA00022856"/>
    </source>
</evidence>
<dbReference type="CDD" id="cd17346">
    <property type="entry name" value="MFS_DtpA_like"/>
    <property type="match status" value="1"/>
</dbReference>
<dbReference type="AlphaFoldDB" id="A0A212IXQ4"/>
<feature type="transmembrane region" description="Helical" evidence="9">
    <location>
        <begin position="514"/>
        <end position="535"/>
    </location>
</feature>
<dbReference type="InterPro" id="IPR020846">
    <property type="entry name" value="MFS_dom"/>
</dbReference>
<dbReference type="Pfam" id="PF00854">
    <property type="entry name" value="PTR2"/>
    <property type="match status" value="2"/>
</dbReference>
<dbReference type="InterPro" id="IPR036259">
    <property type="entry name" value="MFS_trans_sf"/>
</dbReference>
<dbReference type="PROSITE" id="PS01023">
    <property type="entry name" value="PTR2_2"/>
    <property type="match status" value="1"/>
</dbReference>
<keyword evidence="6 9" id="KW-1133">Transmembrane helix</keyword>
<dbReference type="SUPFAM" id="SSF103473">
    <property type="entry name" value="MFS general substrate transporter"/>
    <property type="match status" value="1"/>
</dbReference>
<feature type="transmembrane region" description="Helical" evidence="9">
    <location>
        <begin position="74"/>
        <end position="95"/>
    </location>
</feature>